<dbReference type="Proteomes" id="UP001215280">
    <property type="component" value="Unassembled WGS sequence"/>
</dbReference>
<protein>
    <submittedName>
        <fullName evidence="2">Uncharacterized protein</fullName>
    </submittedName>
</protein>
<accession>A0AAD7ND48</accession>
<organism evidence="2 3">
    <name type="scientific">Mycena maculata</name>
    <dbReference type="NCBI Taxonomy" id="230809"/>
    <lineage>
        <taxon>Eukaryota</taxon>
        <taxon>Fungi</taxon>
        <taxon>Dikarya</taxon>
        <taxon>Basidiomycota</taxon>
        <taxon>Agaricomycotina</taxon>
        <taxon>Agaricomycetes</taxon>
        <taxon>Agaricomycetidae</taxon>
        <taxon>Agaricales</taxon>
        <taxon>Marasmiineae</taxon>
        <taxon>Mycenaceae</taxon>
        <taxon>Mycena</taxon>
    </lineage>
</organism>
<feature type="region of interest" description="Disordered" evidence="1">
    <location>
        <begin position="77"/>
        <end position="103"/>
    </location>
</feature>
<gene>
    <name evidence="2" type="ORF">DFH07DRAFT_773351</name>
</gene>
<evidence type="ECO:0000313" key="3">
    <source>
        <dbReference type="Proteomes" id="UP001215280"/>
    </source>
</evidence>
<evidence type="ECO:0000313" key="2">
    <source>
        <dbReference type="EMBL" id="KAJ7755685.1"/>
    </source>
</evidence>
<keyword evidence="3" id="KW-1185">Reference proteome</keyword>
<reference evidence="2" key="1">
    <citation type="submission" date="2023-03" db="EMBL/GenBank/DDBJ databases">
        <title>Massive genome expansion in bonnet fungi (Mycena s.s.) driven by repeated elements and novel gene families across ecological guilds.</title>
        <authorList>
            <consortium name="Lawrence Berkeley National Laboratory"/>
            <person name="Harder C.B."/>
            <person name="Miyauchi S."/>
            <person name="Viragh M."/>
            <person name="Kuo A."/>
            <person name="Thoen E."/>
            <person name="Andreopoulos B."/>
            <person name="Lu D."/>
            <person name="Skrede I."/>
            <person name="Drula E."/>
            <person name="Henrissat B."/>
            <person name="Morin E."/>
            <person name="Kohler A."/>
            <person name="Barry K."/>
            <person name="LaButti K."/>
            <person name="Morin E."/>
            <person name="Salamov A."/>
            <person name="Lipzen A."/>
            <person name="Mereny Z."/>
            <person name="Hegedus B."/>
            <person name="Baldrian P."/>
            <person name="Stursova M."/>
            <person name="Weitz H."/>
            <person name="Taylor A."/>
            <person name="Grigoriev I.V."/>
            <person name="Nagy L.G."/>
            <person name="Martin F."/>
            <person name="Kauserud H."/>
        </authorList>
    </citation>
    <scope>NUCLEOTIDE SEQUENCE</scope>
    <source>
        <strain evidence="2">CBHHK188m</strain>
    </source>
</reference>
<feature type="compositionally biased region" description="Basic and acidic residues" evidence="1">
    <location>
        <begin position="144"/>
        <end position="170"/>
    </location>
</feature>
<feature type="region of interest" description="Disordered" evidence="1">
    <location>
        <begin position="249"/>
        <end position="293"/>
    </location>
</feature>
<feature type="compositionally biased region" description="Gly residues" evidence="1">
    <location>
        <begin position="177"/>
        <end position="188"/>
    </location>
</feature>
<dbReference type="AlphaFoldDB" id="A0AAD7ND48"/>
<sequence length="293" mass="32129">MSSHFTSPHCCFALFERRLAFAFPRCRPQPTEHVSQKRRTFVMSVLDLLMQVMEQMGADHGGLRQIIDLALKIPSGRVRPHPPTSAHPKFARSRRIPPEIPRSGVHTQNLRRYLVGSGTGSDWTYLMTNVRRFCDEMECVSRACGKEPRGGEGEEERRRGGRGEGGKGEGDVEGGEEGGSGGRGGGSGRKGRGISNSDRSPLRGGPCAAPKHGDAVDFTFVDEFRGTRTSDNENKSEVMLADFELGFRGQKQKSTERASGVRSGRPRQNGGGCGQIRADPARRDFHWGSTPAY</sequence>
<name>A0AAD7ND48_9AGAR</name>
<proteinExistence type="predicted"/>
<evidence type="ECO:0000256" key="1">
    <source>
        <dbReference type="SAM" id="MobiDB-lite"/>
    </source>
</evidence>
<feature type="region of interest" description="Disordered" evidence="1">
    <location>
        <begin position="144"/>
        <end position="213"/>
    </location>
</feature>
<dbReference type="EMBL" id="JARJLG010000063">
    <property type="protein sequence ID" value="KAJ7755685.1"/>
    <property type="molecule type" value="Genomic_DNA"/>
</dbReference>
<comment type="caution">
    <text evidence="2">The sequence shown here is derived from an EMBL/GenBank/DDBJ whole genome shotgun (WGS) entry which is preliminary data.</text>
</comment>